<dbReference type="AlphaFoldDB" id="A0A432XMR7"/>
<accession>A0A432XMR7</accession>
<gene>
    <name evidence="1" type="ORF">CWE24_05845</name>
</gene>
<keyword evidence="2" id="KW-1185">Reference proteome</keyword>
<dbReference type="Proteomes" id="UP000286985">
    <property type="component" value="Unassembled WGS sequence"/>
</dbReference>
<evidence type="ECO:0000313" key="2">
    <source>
        <dbReference type="Proteomes" id="UP000286985"/>
    </source>
</evidence>
<evidence type="ECO:0000313" key="1">
    <source>
        <dbReference type="EMBL" id="RUO49986.1"/>
    </source>
</evidence>
<sequence length="132" mass="15186">MLKIGDFFTAGDTHDYLNDLGVDLYDKNKAAFNDLMSGAISIRGQKLDNFLVRREQGFVESFTVNRFGTNAPTSSRILLNSTFLAGRQFMPKIMQNSLQYIDKKYNGKFNFWDTYHRIELGQAMMSQARHGR</sequence>
<protein>
    <submittedName>
        <fullName evidence="1">Uncharacterized protein</fullName>
    </submittedName>
</protein>
<name>A0A432XMR7_9GAMM</name>
<reference evidence="2" key="1">
    <citation type="journal article" date="2018" name="Front. Microbiol.">
        <title>Genome-Based Analysis Reveals the Taxonomy and Diversity of the Family Idiomarinaceae.</title>
        <authorList>
            <person name="Liu Y."/>
            <person name="Lai Q."/>
            <person name="Shao Z."/>
        </authorList>
    </citation>
    <scope>NUCLEOTIDE SEQUENCE [LARGE SCALE GENOMIC DNA]</scope>
    <source>
        <strain evidence="2">908033</strain>
    </source>
</reference>
<comment type="caution">
    <text evidence="1">The sequence shown here is derived from an EMBL/GenBank/DDBJ whole genome shotgun (WGS) entry which is preliminary data.</text>
</comment>
<dbReference type="STRING" id="519452.SAMN04488139_1309"/>
<organism evidence="1 2">
    <name type="scientific">Pseudidiomarina donghaiensis</name>
    <dbReference type="NCBI Taxonomy" id="519452"/>
    <lineage>
        <taxon>Bacteria</taxon>
        <taxon>Pseudomonadati</taxon>
        <taxon>Pseudomonadota</taxon>
        <taxon>Gammaproteobacteria</taxon>
        <taxon>Alteromonadales</taxon>
        <taxon>Idiomarinaceae</taxon>
        <taxon>Pseudidiomarina</taxon>
    </lineage>
</organism>
<dbReference type="RefSeq" id="WP_092839112.1">
    <property type="nucleotide sequence ID" value="NZ_FPCF01000001.1"/>
</dbReference>
<proteinExistence type="predicted"/>
<dbReference type="EMBL" id="PIPU01000001">
    <property type="protein sequence ID" value="RUO49986.1"/>
    <property type="molecule type" value="Genomic_DNA"/>
</dbReference>